<dbReference type="PANTHER" id="PTHR43881:SF5">
    <property type="entry name" value="GAMMA-GLUTAMYLTRANSPEPTIDASE"/>
    <property type="match status" value="1"/>
</dbReference>
<reference evidence="1 2" key="1">
    <citation type="submission" date="2021-04" db="EMBL/GenBank/DDBJ databases">
        <title>Magnetospirillum sulfuroxidans sp. nov., a facultative chemolithoautotrophic sulfur-oxidizing alphaproteobacterium isolated from freshwater sediment and proposals for Paramagetospirillum gen. nov., and Magnetospirillaceae fam. nov.</title>
        <authorList>
            <person name="Koziaeva V."/>
            <person name="Geelhoed J.S."/>
            <person name="Sorokin D.Y."/>
            <person name="Grouzdev D.S."/>
        </authorList>
    </citation>
    <scope>NUCLEOTIDE SEQUENCE [LARGE SCALE GENOMIC DNA]</scope>
    <source>
        <strain evidence="1 2">J10</strain>
    </source>
</reference>
<accession>A0ABS5I7V6</accession>
<dbReference type="InterPro" id="IPR043138">
    <property type="entry name" value="GGT_lsub"/>
</dbReference>
<dbReference type="InterPro" id="IPR043137">
    <property type="entry name" value="GGT_ssub_C"/>
</dbReference>
<protein>
    <submittedName>
        <fullName evidence="1">Gamma-glutamyltransferase family protein</fullName>
    </submittedName>
</protein>
<dbReference type="Gene3D" id="1.10.246.130">
    <property type="match status" value="1"/>
</dbReference>
<evidence type="ECO:0000313" key="1">
    <source>
        <dbReference type="EMBL" id="MBR9970336.1"/>
    </source>
</evidence>
<proteinExistence type="predicted"/>
<dbReference type="RefSeq" id="WP_211545839.1">
    <property type="nucleotide sequence ID" value="NZ_JAGTUF010000001.1"/>
</dbReference>
<dbReference type="PRINTS" id="PR01210">
    <property type="entry name" value="GGTRANSPTASE"/>
</dbReference>
<dbReference type="Pfam" id="PF01019">
    <property type="entry name" value="G_glu_transpept"/>
    <property type="match status" value="1"/>
</dbReference>
<dbReference type="SUPFAM" id="SSF56235">
    <property type="entry name" value="N-terminal nucleophile aminohydrolases (Ntn hydrolases)"/>
    <property type="match status" value="1"/>
</dbReference>
<dbReference type="EMBL" id="JAGTUF010000001">
    <property type="protein sequence ID" value="MBR9970336.1"/>
    <property type="molecule type" value="Genomic_DNA"/>
</dbReference>
<comment type="caution">
    <text evidence="1">The sequence shown here is derived from an EMBL/GenBank/DDBJ whole genome shotgun (WGS) entry which is preliminary data.</text>
</comment>
<dbReference type="PANTHER" id="PTHR43881">
    <property type="entry name" value="GAMMA-GLUTAMYLTRANSPEPTIDASE (AFU_ORTHOLOGUE AFUA_4G13580)"/>
    <property type="match status" value="1"/>
</dbReference>
<name>A0ABS5I7V6_9PROT</name>
<dbReference type="InterPro" id="IPR052896">
    <property type="entry name" value="GGT-like_enzyme"/>
</dbReference>
<dbReference type="Gene3D" id="3.60.20.40">
    <property type="match status" value="1"/>
</dbReference>
<evidence type="ECO:0000313" key="2">
    <source>
        <dbReference type="Proteomes" id="UP000680714"/>
    </source>
</evidence>
<sequence length="529" mass="55994">MLFTPRSRRGMVTAPHHLASQAGLSVLRDGGNAVEAVVAMAATLPVVYPHMTGLGGDGFWLIAEPGRAPVAIDACGAAGRNVDVALYHKAGLDAVPWRGGLAANTVAGTVSGWQAALAEASPWGKPLPLARLLEEAIFHAETGMAVTQSQHELTMAKRDELATVPGFADHFLRDGAAPAEGAVLRLPELARTLRRLVGDGLDGFYRGALAADIAADLAEVGSPLVAADLAAHQAQRRQALSVRLSCGQLYNFPPPTQGLASLMILALFDRLGVGEAEGFAHIHGLVEATKQAFLVRDRVVGDPAYMPEPVESWLDPVRLDQLAARIDPAVAAPWPAPPSGGDTTWMGAIDGEGRAVSFIQSIYFEFGSGVVLPRTGLIWQNRGASFRLAENGWNALKPGRKPFHTLNPAMAHLDDGRTMVYGTMGGEGQPQTQSALFSRHVLFGQPLQQAVSAPRWLLGRTWGENSVSLKLENRFAPELVDALRAAGHAVELYPAFSSTMGHAGAIVRQADGWLEGATDPRSDGAVAGF</sequence>
<organism evidence="1 2">
    <name type="scientific">Magnetospirillum sulfuroxidans</name>
    <dbReference type="NCBI Taxonomy" id="611300"/>
    <lineage>
        <taxon>Bacteria</taxon>
        <taxon>Pseudomonadati</taxon>
        <taxon>Pseudomonadota</taxon>
        <taxon>Alphaproteobacteria</taxon>
        <taxon>Rhodospirillales</taxon>
        <taxon>Rhodospirillaceae</taxon>
        <taxon>Magnetospirillum</taxon>
    </lineage>
</organism>
<gene>
    <name evidence="1" type="ORF">KEC16_01245</name>
</gene>
<keyword evidence="2" id="KW-1185">Reference proteome</keyword>
<dbReference type="Proteomes" id="UP000680714">
    <property type="component" value="Unassembled WGS sequence"/>
</dbReference>
<dbReference type="InterPro" id="IPR029055">
    <property type="entry name" value="Ntn_hydrolases_N"/>
</dbReference>